<organism evidence="1 2">
    <name type="scientific">Streptosporangium subroseum</name>
    <dbReference type="NCBI Taxonomy" id="106412"/>
    <lineage>
        <taxon>Bacteria</taxon>
        <taxon>Bacillati</taxon>
        <taxon>Actinomycetota</taxon>
        <taxon>Actinomycetes</taxon>
        <taxon>Streptosporangiales</taxon>
        <taxon>Streptosporangiaceae</taxon>
        <taxon>Streptosporangium</taxon>
    </lineage>
</organism>
<reference evidence="1 2" key="1">
    <citation type="submission" date="2017-06" db="EMBL/GenBank/DDBJ databases">
        <authorList>
            <person name="Kim H.J."/>
            <person name="Triplett B.A."/>
        </authorList>
    </citation>
    <scope>NUCLEOTIDE SEQUENCE [LARGE SCALE GENOMIC DNA]</scope>
    <source>
        <strain evidence="1 2">CGMCC 4.2132</strain>
    </source>
</reference>
<keyword evidence="2" id="KW-1185">Reference proteome</keyword>
<dbReference type="Proteomes" id="UP000198282">
    <property type="component" value="Unassembled WGS sequence"/>
</dbReference>
<evidence type="ECO:0000313" key="1">
    <source>
        <dbReference type="EMBL" id="SNT12588.1"/>
    </source>
</evidence>
<evidence type="ECO:0000313" key="2">
    <source>
        <dbReference type="Proteomes" id="UP000198282"/>
    </source>
</evidence>
<gene>
    <name evidence="1" type="ORF">SAMN05216276_102576</name>
</gene>
<dbReference type="EMBL" id="FZOD01000025">
    <property type="protein sequence ID" value="SNT12588.1"/>
    <property type="molecule type" value="Genomic_DNA"/>
</dbReference>
<sequence>MRGPLLLITGGRDHAVSELTVRATLRRYRHPHAVTDIKNLPDRAHSLTIDGGWRMVAIYRPVLVEGAGVLNLLAVSPGLFPPLAERPVVPDPPMNDLRSSRWVRIRPAPPS</sequence>
<name>A0A239K472_9ACTN</name>
<proteinExistence type="predicted"/>
<protein>
    <submittedName>
        <fullName evidence="1">Uncharacterized protein</fullName>
    </submittedName>
</protein>
<accession>A0A239K472</accession>
<dbReference type="AlphaFoldDB" id="A0A239K472"/>